<accession>A0ABW8SIA0</accession>
<dbReference type="Proteomes" id="UP001623660">
    <property type="component" value="Unassembled WGS sequence"/>
</dbReference>
<evidence type="ECO:0000313" key="3">
    <source>
        <dbReference type="Proteomes" id="UP001623660"/>
    </source>
</evidence>
<feature type="domain" description="DUF7852" evidence="1">
    <location>
        <begin position="37"/>
        <end position="108"/>
    </location>
</feature>
<keyword evidence="3" id="KW-1185">Reference proteome</keyword>
<reference evidence="2 3" key="1">
    <citation type="submission" date="2024-11" db="EMBL/GenBank/DDBJ databases">
        <authorList>
            <person name="Heng Y.C."/>
            <person name="Lim A.C.H."/>
            <person name="Lee J.K.Y."/>
            <person name="Kittelmann S."/>
        </authorList>
    </citation>
    <scope>NUCLEOTIDE SEQUENCE [LARGE SCALE GENOMIC DNA]</scope>
    <source>
        <strain evidence="2 3">WILCCON 0269</strain>
    </source>
</reference>
<name>A0ABW8SIA0_9CLOT</name>
<dbReference type="InterPro" id="IPR054845">
    <property type="entry name" value="Exosporium_prot_C"/>
</dbReference>
<gene>
    <name evidence="2" type="ORF">ACJDU8_03275</name>
</gene>
<evidence type="ECO:0000313" key="2">
    <source>
        <dbReference type="EMBL" id="MFL0194595.1"/>
    </source>
</evidence>
<organism evidence="2 3">
    <name type="scientific">Candidatus Clostridium eludens</name>
    <dbReference type="NCBI Taxonomy" id="3381663"/>
    <lineage>
        <taxon>Bacteria</taxon>
        <taxon>Bacillati</taxon>
        <taxon>Bacillota</taxon>
        <taxon>Clostridia</taxon>
        <taxon>Eubacteriales</taxon>
        <taxon>Clostridiaceae</taxon>
        <taxon>Clostridium</taxon>
    </lineage>
</organism>
<dbReference type="Pfam" id="PF25250">
    <property type="entry name" value="DUF7852"/>
    <property type="match status" value="1"/>
</dbReference>
<dbReference type="NCBIfam" id="NF045794">
    <property type="entry name" value="CsxC_fam"/>
    <property type="match status" value="1"/>
</dbReference>
<sequence>MDNNNFYSDSSARCSARVINADTLPLAHNYPWPQGEFKIPKVLAELVIQIDSESKIRLNEPSYEIKRIEKQIFLTQCRYIAPTNKVFIEGYIRKNIEYAVRECVTEDTTECKKGSGIGGIIKDTTVHVPFKVATEVDFEHFPKVHPNLPPRVARYFDAKRSGKNIREADRSNVEIFNEPIFCELEWSAVFDADIDDRGIPIDGFINEEEFEEFTDKSVVYLCLKLLQKQQVSYLDTCNDYTGNAPKQGVKKQVRKSHPTLDSDWNFPINELKQRK</sequence>
<dbReference type="EMBL" id="JBJHZX010000003">
    <property type="protein sequence ID" value="MFL0194595.1"/>
    <property type="molecule type" value="Genomic_DNA"/>
</dbReference>
<evidence type="ECO:0000259" key="1">
    <source>
        <dbReference type="Pfam" id="PF25250"/>
    </source>
</evidence>
<comment type="caution">
    <text evidence="2">The sequence shown here is derived from an EMBL/GenBank/DDBJ whole genome shotgun (WGS) entry which is preliminary data.</text>
</comment>
<dbReference type="RefSeq" id="WP_406790717.1">
    <property type="nucleotide sequence ID" value="NZ_JBJHZX010000003.1"/>
</dbReference>
<dbReference type="InterPro" id="IPR057174">
    <property type="entry name" value="DUF7852"/>
</dbReference>
<protein>
    <submittedName>
        <fullName evidence="2">CsxC family protein</fullName>
    </submittedName>
</protein>
<proteinExistence type="predicted"/>